<proteinExistence type="predicted"/>
<keyword evidence="5" id="KW-1185">Reference proteome</keyword>
<evidence type="ECO:0008006" key="6">
    <source>
        <dbReference type="Google" id="ProtNLM"/>
    </source>
</evidence>
<evidence type="ECO:0000256" key="1">
    <source>
        <dbReference type="SAM" id="MobiDB-lite"/>
    </source>
</evidence>
<dbReference type="EMBL" id="NLAX01000008">
    <property type="protein sequence ID" value="PKS11091.1"/>
    <property type="molecule type" value="Genomic_DNA"/>
</dbReference>
<dbReference type="InterPro" id="IPR000626">
    <property type="entry name" value="Ubiquitin-like_dom"/>
</dbReference>
<feature type="domain" description="Ubiquitin-like" evidence="2">
    <location>
        <begin position="77"/>
        <end position="134"/>
    </location>
</feature>
<dbReference type="InParanoid" id="A0A2N3NFB0"/>
<dbReference type="SMART" id="SM00264">
    <property type="entry name" value="BAG"/>
    <property type="match status" value="1"/>
</dbReference>
<feature type="region of interest" description="Disordered" evidence="1">
    <location>
        <begin position="1"/>
        <end position="26"/>
    </location>
</feature>
<dbReference type="Pfam" id="PF02179">
    <property type="entry name" value="BAG"/>
    <property type="match status" value="1"/>
</dbReference>
<feature type="compositionally biased region" description="Polar residues" evidence="1">
    <location>
        <begin position="12"/>
        <end position="24"/>
    </location>
</feature>
<dbReference type="Proteomes" id="UP000233524">
    <property type="component" value="Unassembled WGS sequence"/>
</dbReference>
<gene>
    <name evidence="4" type="ORF">jhhlp_002852</name>
</gene>
<dbReference type="Gene3D" id="1.20.58.120">
    <property type="entry name" value="BAG domain"/>
    <property type="match status" value="1"/>
</dbReference>
<evidence type="ECO:0000313" key="5">
    <source>
        <dbReference type="Proteomes" id="UP000233524"/>
    </source>
</evidence>
<dbReference type="AlphaFoldDB" id="A0A2N3NFB0"/>
<dbReference type="InterPro" id="IPR029071">
    <property type="entry name" value="Ubiquitin-like_domsf"/>
</dbReference>
<reference evidence="4 5" key="1">
    <citation type="journal article" date="2017" name="G3 (Bethesda)">
        <title>First Draft Genome Sequence of the Pathogenic Fungus Lomentospora prolificans (Formerly Scedosporium prolificans).</title>
        <authorList>
            <person name="Luo R."/>
            <person name="Zimin A."/>
            <person name="Workman R."/>
            <person name="Fan Y."/>
            <person name="Pertea G."/>
            <person name="Grossman N."/>
            <person name="Wear M.P."/>
            <person name="Jia B."/>
            <person name="Miller H."/>
            <person name="Casadevall A."/>
            <person name="Timp W."/>
            <person name="Zhang S.X."/>
            <person name="Salzberg S.L."/>
        </authorList>
    </citation>
    <scope>NUCLEOTIDE SEQUENCE [LARGE SCALE GENOMIC DNA]</scope>
    <source>
        <strain evidence="4 5">JHH-5317</strain>
    </source>
</reference>
<dbReference type="PROSITE" id="PS50053">
    <property type="entry name" value="UBIQUITIN_2"/>
    <property type="match status" value="1"/>
</dbReference>
<dbReference type="SUPFAM" id="SSF63491">
    <property type="entry name" value="BAG domain"/>
    <property type="match status" value="1"/>
</dbReference>
<evidence type="ECO:0000259" key="3">
    <source>
        <dbReference type="PROSITE" id="PS51035"/>
    </source>
</evidence>
<dbReference type="SUPFAM" id="SSF54236">
    <property type="entry name" value="Ubiquitin-like"/>
    <property type="match status" value="1"/>
</dbReference>
<feature type="compositionally biased region" description="Basic residues" evidence="1">
    <location>
        <begin position="169"/>
        <end position="182"/>
    </location>
</feature>
<name>A0A2N3NFB0_9PEZI</name>
<dbReference type="OrthoDB" id="417450at2759"/>
<protein>
    <recommendedName>
        <fullName evidence="6">BAG domain-containing protein</fullName>
    </recommendedName>
</protein>
<sequence>MWSYRPRPTLSPYASMNQGRTPNVTDEDYSYITSQELEEPLEEPSPVEDDVLNIKYRDRIYQTCFPAYAIGDGKLKVYDIRDRVGLLLDLDDYQTRRVRLFYKGRQLKEPGALARDYGVKNMSEILAMIRDDNSRDTYNGGYGSDDDIIVAEDGSSYGGSSIGADKGSSKRRKGRKPKKKSKASGSKDGDSVGSADSPSVDLAYRETALNKLDDIAAYFDRELAPLCIKFTRSPPMDPTKRDDEHRRLSETILQHVILKLDGVEPNGDDAVRSRRKELVRESQQVLHQLDAAKAAN</sequence>
<comment type="caution">
    <text evidence="4">The sequence shown here is derived from an EMBL/GenBank/DDBJ whole genome shotgun (WGS) entry which is preliminary data.</text>
</comment>
<feature type="domain" description="BAG" evidence="3">
    <location>
        <begin position="211"/>
        <end position="293"/>
    </location>
</feature>
<dbReference type="PROSITE" id="PS51035">
    <property type="entry name" value="BAG"/>
    <property type="match status" value="1"/>
</dbReference>
<dbReference type="VEuPathDB" id="FungiDB:jhhlp_002852"/>
<evidence type="ECO:0000259" key="2">
    <source>
        <dbReference type="PROSITE" id="PS50053"/>
    </source>
</evidence>
<organism evidence="4 5">
    <name type="scientific">Lomentospora prolificans</name>
    <dbReference type="NCBI Taxonomy" id="41688"/>
    <lineage>
        <taxon>Eukaryota</taxon>
        <taxon>Fungi</taxon>
        <taxon>Dikarya</taxon>
        <taxon>Ascomycota</taxon>
        <taxon>Pezizomycotina</taxon>
        <taxon>Sordariomycetes</taxon>
        <taxon>Hypocreomycetidae</taxon>
        <taxon>Microascales</taxon>
        <taxon>Microascaceae</taxon>
        <taxon>Lomentospora</taxon>
    </lineage>
</organism>
<dbReference type="InterPro" id="IPR003103">
    <property type="entry name" value="BAG_domain"/>
</dbReference>
<dbReference type="GO" id="GO:0051087">
    <property type="term" value="F:protein-folding chaperone binding"/>
    <property type="evidence" value="ECO:0007669"/>
    <property type="project" value="InterPro"/>
</dbReference>
<dbReference type="STRING" id="41688.A0A2N3NFB0"/>
<evidence type="ECO:0000313" key="4">
    <source>
        <dbReference type="EMBL" id="PKS11091.1"/>
    </source>
</evidence>
<accession>A0A2N3NFB0</accession>
<feature type="region of interest" description="Disordered" evidence="1">
    <location>
        <begin position="158"/>
        <end position="198"/>
    </location>
</feature>
<dbReference type="InterPro" id="IPR036533">
    <property type="entry name" value="BAG_dom_sf"/>
</dbReference>